<proteinExistence type="predicted"/>
<evidence type="ECO:0000313" key="2">
    <source>
        <dbReference type="Proteomes" id="UP000093053"/>
    </source>
</evidence>
<dbReference type="AlphaFoldDB" id="A0A1B2HMF5"/>
<dbReference type="InterPro" id="IPR029063">
    <property type="entry name" value="SAM-dependent_MTases_sf"/>
</dbReference>
<dbReference type="Proteomes" id="UP000093053">
    <property type="component" value="Chromosome"/>
</dbReference>
<accession>A0A1B2HMF5</accession>
<dbReference type="RefSeq" id="WP_065917249.1">
    <property type="nucleotide sequence ID" value="NZ_CP016793.1"/>
</dbReference>
<reference evidence="1 2" key="1">
    <citation type="submission" date="2016-07" db="EMBL/GenBank/DDBJ databases">
        <title>Complete genome sequence of the Lentzea guizhouensis DHS C013.</title>
        <authorList>
            <person name="Cao C."/>
        </authorList>
    </citation>
    <scope>NUCLEOTIDE SEQUENCE [LARGE SCALE GENOMIC DNA]</scope>
    <source>
        <strain evidence="1 2">DHS C013</strain>
    </source>
</reference>
<dbReference type="KEGG" id="led:BBK82_25360"/>
<dbReference type="EMBL" id="CP016793">
    <property type="protein sequence ID" value="ANZ38904.1"/>
    <property type="molecule type" value="Genomic_DNA"/>
</dbReference>
<dbReference type="STRING" id="1586287.BBK82_25360"/>
<evidence type="ECO:0008006" key="3">
    <source>
        <dbReference type="Google" id="ProtNLM"/>
    </source>
</evidence>
<dbReference type="OrthoDB" id="4134439at2"/>
<keyword evidence="2" id="KW-1185">Reference proteome</keyword>
<evidence type="ECO:0000313" key="1">
    <source>
        <dbReference type="EMBL" id="ANZ38904.1"/>
    </source>
</evidence>
<dbReference type="PIRSF" id="PIRSF017393">
    <property type="entry name" value="MTase_SAV2177"/>
    <property type="match status" value="1"/>
</dbReference>
<gene>
    <name evidence="1" type="ORF">BBK82_25360</name>
</gene>
<sequence>MAAVPAFARYEVDVRRPNAARIHDYYLGGAHNYAADRAFAKQAVRIDPELPLVTRAHRLFLRHAVRHCWEAGVRQFLDLGSGIPTCGATHQTLPDARVVYVDSDQVTATFARGLLRGEPRACAVQADLRRPEQVLRHPGVLSHLDLREPYAVLMVDVLRYVDDATGPGRVVRRYRHALPAGGFLVVSHPQPVEQLLEGLQIEAPCVVPGAYAGIGRKPQAAPGRI</sequence>
<dbReference type="Gene3D" id="3.40.50.150">
    <property type="entry name" value="Vaccinia Virus protein VP39"/>
    <property type="match status" value="1"/>
</dbReference>
<dbReference type="CDD" id="cd02440">
    <property type="entry name" value="AdoMet_MTases"/>
    <property type="match status" value="1"/>
</dbReference>
<name>A0A1B2HMF5_9PSEU</name>
<dbReference type="Pfam" id="PF04672">
    <property type="entry name" value="Methyltransf_19"/>
    <property type="match status" value="1"/>
</dbReference>
<protein>
    <recommendedName>
        <fullName evidence="3">Methyltransferase</fullName>
    </recommendedName>
</protein>
<dbReference type="InterPro" id="IPR006764">
    <property type="entry name" value="SAM_dep_MeTrfase_SAV2177_type"/>
</dbReference>
<dbReference type="SUPFAM" id="SSF53335">
    <property type="entry name" value="S-adenosyl-L-methionine-dependent methyltransferases"/>
    <property type="match status" value="1"/>
</dbReference>
<organism evidence="1 2">
    <name type="scientific">Lentzea guizhouensis</name>
    <dbReference type="NCBI Taxonomy" id="1586287"/>
    <lineage>
        <taxon>Bacteria</taxon>
        <taxon>Bacillati</taxon>
        <taxon>Actinomycetota</taxon>
        <taxon>Actinomycetes</taxon>
        <taxon>Pseudonocardiales</taxon>
        <taxon>Pseudonocardiaceae</taxon>
        <taxon>Lentzea</taxon>
    </lineage>
</organism>